<proteinExistence type="predicted"/>
<reference evidence="1" key="1">
    <citation type="journal article" date="2020" name="Phytopathology">
        <title>Genome sequence of the chestnut blight fungus Cryphonectria parasitica EP155: A fundamental resource for an archetypical invasive plant pathogen.</title>
        <authorList>
            <person name="Crouch J.A."/>
            <person name="Dawe A."/>
            <person name="Aerts A."/>
            <person name="Barry K."/>
            <person name="Churchill A.C.L."/>
            <person name="Grimwood J."/>
            <person name="Hillman B."/>
            <person name="Milgroom M.G."/>
            <person name="Pangilinan J."/>
            <person name="Smith M."/>
            <person name="Salamov A."/>
            <person name="Schmutz J."/>
            <person name="Yadav J."/>
            <person name="Grigoriev I.V."/>
            <person name="Nuss D."/>
        </authorList>
    </citation>
    <scope>NUCLEOTIDE SEQUENCE</scope>
    <source>
        <strain evidence="1">EP155</strain>
    </source>
</reference>
<accession>A0A9P4Y9C7</accession>
<protein>
    <submittedName>
        <fullName evidence="1">Uncharacterized protein</fullName>
    </submittedName>
</protein>
<evidence type="ECO:0000313" key="2">
    <source>
        <dbReference type="Proteomes" id="UP000803844"/>
    </source>
</evidence>
<keyword evidence="2" id="KW-1185">Reference proteome</keyword>
<dbReference type="Proteomes" id="UP000803844">
    <property type="component" value="Unassembled WGS sequence"/>
</dbReference>
<name>A0A9P4Y9C7_CRYP1</name>
<dbReference type="RefSeq" id="XP_040779411.1">
    <property type="nucleotide sequence ID" value="XM_040923023.1"/>
</dbReference>
<dbReference type="AlphaFoldDB" id="A0A9P4Y9C7"/>
<dbReference type="OrthoDB" id="5979581at2759"/>
<dbReference type="EMBL" id="MU032345">
    <property type="protein sequence ID" value="KAF3768450.1"/>
    <property type="molecule type" value="Genomic_DNA"/>
</dbReference>
<gene>
    <name evidence="1" type="ORF">M406DRAFT_354899</name>
</gene>
<dbReference type="GeneID" id="63840152"/>
<sequence>MSLPPPRFATLTPENKAAQKCLASLVDSQPPESPVHLVAVAQADSPTKPTDRAAQSKYQLVLSFDARGSSLDRGWVVGKLKQSSKINLPICSSRSRHLKGWKICKLSIHPQSGALLLWNASQHHSIVYLQANGSQDVELQYNDGYVLHKNTNRLRIGPLDFVLEFSVRDEITYSTHLENYMRRQYQGWDHHRRVQEY</sequence>
<evidence type="ECO:0000313" key="1">
    <source>
        <dbReference type="EMBL" id="KAF3768450.1"/>
    </source>
</evidence>
<comment type="caution">
    <text evidence="1">The sequence shown here is derived from an EMBL/GenBank/DDBJ whole genome shotgun (WGS) entry which is preliminary data.</text>
</comment>
<feature type="non-terminal residue" evidence="1">
    <location>
        <position position="197"/>
    </location>
</feature>
<organism evidence="1 2">
    <name type="scientific">Cryphonectria parasitica (strain ATCC 38755 / EP155)</name>
    <dbReference type="NCBI Taxonomy" id="660469"/>
    <lineage>
        <taxon>Eukaryota</taxon>
        <taxon>Fungi</taxon>
        <taxon>Dikarya</taxon>
        <taxon>Ascomycota</taxon>
        <taxon>Pezizomycotina</taxon>
        <taxon>Sordariomycetes</taxon>
        <taxon>Sordariomycetidae</taxon>
        <taxon>Diaporthales</taxon>
        <taxon>Cryphonectriaceae</taxon>
        <taxon>Cryphonectria-Endothia species complex</taxon>
        <taxon>Cryphonectria</taxon>
    </lineage>
</organism>